<dbReference type="EMBL" id="KV011166">
    <property type="protein sequence ID" value="KZV26704.1"/>
    <property type="molecule type" value="Genomic_DNA"/>
</dbReference>
<feature type="compositionally biased region" description="Basic and acidic residues" evidence="1">
    <location>
        <begin position="83"/>
        <end position="109"/>
    </location>
</feature>
<feature type="compositionally biased region" description="Low complexity" evidence="1">
    <location>
        <begin position="141"/>
        <end position="151"/>
    </location>
</feature>
<feature type="region of interest" description="Disordered" evidence="1">
    <location>
        <begin position="83"/>
        <end position="157"/>
    </location>
</feature>
<dbReference type="AlphaFoldDB" id="A0A2Z7AXU8"/>
<keyword evidence="2" id="KW-0812">Transmembrane</keyword>
<evidence type="ECO:0000313" key="3">
    <source>
        <dbReference type="EMBL" id="KZV26704.1"/>
    </source>
</evidence>
<keyword evidence="2" id="KW-0472">Membrane</keyword>
<feature type="compositionally biased region" description="Basic and acidic residues" evidence="1">
    <location>
        <begin position="119"/>
        <end position="132"/>
    </location>
</feature>
<feature type="compositionally biased region" description="Low complexity" evidence="1">
    <location>
        <begin position="259"/>
        <end position="272"/>
    </location>
</feature>
<evidence type="ECO:0000313" key="4">
    <source>
        <dbReference type="Proteomes" id="UP000250235"/>
    </source>
</evidence>
<gene>
    <name evidence="3" type="ORF">F511_14490</name>
</gene>
<keyword evidence="4" id="KW-1185">Reference proteome</keyword>
<accession>A0A2Z7AXU8</accession>
<evidence type="ECO:0000256" key="1">
    <source>
        <dbReference type="SAM" id="MobiDB-lite"/>
    </source>
</evidence>
<keyword evidence="2" id="KW-1133">Transmembrane helix</keyword>
<evidence type="ECO:0000256" key="2">
    <source>
        <dbReference type="SAM" id="Phobius"/>
    </source>
</evidence>
<feature type="region of interest" description="Disordered" evidence="1">
    <location>
        <begin position="259"/>
        <end position="304"/>
    </location>
</feature>
<feature type="compositionally biased region" description="Polar residues" evidence="1">
    <location>
        <begin position="291"/>
        <end position="304"/>
    </location>
</feature>
<sequence length="824" mass="92599">MISLLIQNSPARATVTLTSVDFTKIDTSHFVKLALRLRNQQEPYNIRINLQPHGHFAAECNRPKKYDRYKRYDKRTDDRYKKEDRYNKDDKSDERAVDRSKERSKDRWMRTRGGKRTSRNHDRKVLVADESTKSWADTDSESSSSSSPSSDSEQEEVHCLMADQTSNDEVFDFSNVEFTREDLVSALNDMVKEYRKISHSFEEVKAENSDLKNSSAKPSAVELGEADSLKIELSKLTAEDELLREESSELKAEIESLNELVSSSNQSSRSLQKMQESQKPANDRTGLGFNCSDSSEGETSPQSQLAHDKFNKMSFVKANVVYDPSEADVNAGQNSCSKRRKRRRLDMATGCPAAIDLYTTVACCWYLASAATRYDDVSGATSFELVAMLRFDVATACAYTHLHFVPALAAIVALLLLFYVTRMRGRAETQVLQLVVALTQLAEPQEVVECLSSSTRPDMNHEVKAGIGFQKPENSKPSWLKNKLDKDKEKAGRKSFVPNQSWRSSKKVKSGWKNVQRKKRSKLSEYEIKAQQISQYLCTDRYGLSYWERCQSNSSMGPERGNPIWTQVKLGTKIWFYDHRTTGKWVCLVTLAMSLFDLQDVCIAIGSLANLDLPMVVDLIGIYVLEEYCDVLSMQMDSDLVIYRTTLVRTFQVNRLEPGGGSEGRAAAVVAGTGRTNAKTSRWSRRRSMAGASTCSDHISLVRSRFEARSVMLEPPVPGAGPVRRALAVVAGAGTTKLKPHERASVSMLAGITRILERQSEHSVKSHEEDFAERCCRQGPKEFAGTTYPLVAEEWNLSRTVGPLGLVLRTLTDRISEPRTVLGI</sequence>
<reference evidence="3 4" key="1">
    <citation type="journal article" date="2015" name="Proc. Natl. Acad. Sci. U.S.A.">
        <title>The resurrection genome of Boea hygrometrica: A blueprint for survival of dehydration.</title>
        <authorList>
            <person name="Xiao L."/>
            <person name="Yang G."/>
            <person name="Zhang L."/>
            <person name="Yang X."/>
            <person name="Zhao S."/>
            <person name="Ji Z."/>
            <person name="Zhou Q."/>
            <person name="Hu M."/>
            <person name="Wang Y."/>
            <person name="Chen M."/>
            <person name="Xu Y."/>
            <person name="Jin H."/>
            <person name="Xiao X."/>
            <person name="Hu G."/>
            <person name="Bao F."/>
            <person name="Hu Y."/>
            <person name="Wan P."/>
            <person name="Li L."/>
            <person name="Deng X."/>
            <person name="Kuang T."/>
            <person name="Xiang C."/>
            <person name="Zhu J.K."/>
            <person name="Oliver M.J."/>
            <person name="He Y."/>
        </authorList>
    </citation>
    <scope>NUCLEOTIDE SEQUENCE [LARGE SCALE GENOMIC DNA]</scope>
    <source>
        <strain evidence="4">cv. XS01</strain>
    </source>
</reference>
<name>A0A2Z7AXU8_9LAMI</name>
<protein>
    <submittedName>
        <fullName evidence="3">Uncharacterized protein</fullName>
    </submittedName>
</protein>
<proteinExistence type="predicted"/>
<dbReference type="Proteomes" id="UP000250235">
    <property type="component" value="Unassembled WGS sequence"/>
</dbReference>
<feature type="region of interest" description="Disordered" evidence="1">
    <location>
        <begin position="204"/>
        <end position="223"/>
    </location>
</feature>
<organism evidence="3 4">
    <name type="scientific">Dorcoceras hygrometricum</name>
    <dbReference type="NCBI Taxonomy" id="472368"/>
    <lineage>
        <taxon>Eukaryota</taxon>
        <taxon>Viridiplantae</taxon>
        <taxon>Streptophyta</taxon>
        <taxon>Embryophyta</taxon>
        <taxon>Tracheophyta</taxon>
        <taxon>Spermatophyta</taxon>
        <taxon>Magnoliopsida</taxon>
        <taxon>eudicotyledons</taxon>
        <taxon>Gunneridae</taxon>
        <taxon>Pentapetalae</taxon>
        <taxon>asterids</taxon>
        <taxon>lamiids</taxon>
        <taxon>Lamiales</taxon>
        <taxon>Gesneriaceae</taxon>
        <taxon>Didymocarpoideae</taxon>
        <taxon>Trichosporeae</taxon>
        <taxon>Loxocarpinae</taxon>
        <taxon>Dorcoceras</taxon>
    </lineage>
</organism>
<feature type="transmembrane region" description="Helical" evidence="2">
    <location>
        <begin position="398"/>
        <end position="420"/>
    </location>
</feature>